<accession>A0A5B9QUT1</accession>
<organism evidence="2 3">
    <name type="scientific">Roseimaritima ulvae</name>
    <dbReference type="NCBI Taxonomy" id="980254"/>
    <lineage>
        <taxon>Bacteria</taxon>
        <taxon>Pseudomonadati</taxon>
        <taxon>Planctomycetota</taxon>
        <taxon>Planctomycetia</taxon>
        <taxon>Pirellulales</taxon>
        <taxon>Pirellulaceae</taxon>
        <taxon>Roseimaritima</taxon>
    </lineage>
</organism>
<proteinExistence type="predicted"/>
<evidence type="ECO:0000313" key="2">
    <source>
        <dbReference type="EMBL" id="QEG41540.1"/>
    </source>
</evidence>
<dbReference type="KEGG" id="rul:UC8_35640"/>
<feature type="coiled-coil region" evidence="1">
    <location>
        <begin position="135"/>
        <end position="162"/>
    </location>
</feature>
<dbReference type="RefSeq" id="WP_068135111.1">
    <property type="nucleotide sequence ID" value="NZ_CP042914.1"/>
</dbReference>
<evidence type="ECO:0000256" key="1">
    <source>
        <dbReference type="SAM" id="Coils"/>
    </source>
</evidence>
<dbReference type="Proteomes" id="UP000325286">
    <property type="component" value="Chromosome"/>
</dbReference>
<dbReference type="OrthoDB" id="291052at2"/>
<evidence type="ECO:0008006" key="4">
    <source>
        <dbReference type="Google" id="ProtNLM"/>
    </source>
</evidence>
<sequence length="166" mass="17377">MRRAARSGFSLLEILLAIAILGGSLAVLSSIAVTGATAASEAADLAVARMLCETKMNELLLNSEIVPLPVPQIPVEPDSVPDSGGLARFQYAVEVQPAPLQGLLAIRVTVSTEELNNSDQPLVQYSLIRWMVDPALGLEQLERDAEAEAEALAEEAAAAADTGGDI</sequence>
<protein>
    <recommendedName>
        <fullName evidence="4">Type II secretion system protein I</fullName>
    </recommendedName>
</protein>
<evidence type="ECO:0000313" key="3">
    <source>
        <dbReference type="Proteomes" id="UP000325286"/>
    </source>
</evidence>
<gene>
    <name evidence="2" type="ORF">UC8_35640</name>
</gene>
<reference evidence="2 3" key="1">
    <citation type="submission" date="2019-08" db="EMBL/GenBank/DDBJ databases">
        <title>Deep-cultivation of Planctomycetes and their phenomic and genomic characterization uncovers novel biology.</title>
        <authorList>
            <person name="Wiegand S."/>
            <person name="Jogler M."/>
            <person name="Boedeker C."/>
            <person name="Pinto D."/>
            <person name="Vollmers J."/>
            <person name="Rivas-Marin E."/>
            <person name="Kohn T."/>
            <person name="Peeters S.H."/>
            <person name="Heuer A."/>
            <person name="Rast P."/>
            <person name="Oberbeckmann S."/>
            <person name="Bunk B."/>
            <person name="Jeske O."/>
            <person name="Meyerdierks A."/>
            <person name="Storesund J.E."/>
            <person name="Kallscheuer N."/>
            <person name="Luecker S."/>
            <person name="Lage O.M."/>
            <person name="Pohl T."/>
            <person name="Merkel B.J."/>
            <person name="Hornburger P."/>
            <person name="Mueller R.-W."/>
            <person name="Bruemmer F."/>
            <person name="Labrenz M."/>
            <person name="Spormann A.M."/>
            <person name="Op den Camp H."/>
            <person name="Overmann J."/>
            <person name="Amann R."/>
            <person name="Jetten M.S.M."/>
            <person name="Mascher T."/>
            <person name="Medema M.H."/>
            <person name="Devos D.P."/>
            <person name="Kaster A.-K."/>
            <person name="Ovreas L."/>
            <person name="Rohde M."/>
            <person name="Galperin M.Y."/>
            <person name="Jogler C."/>
        </authorList>
    </citation>
    <scope>NUCLEOTIDE SEQUENCE [LARGE SCALE GENOMIC DNA]</scope>
    <source>
        <strain evidence="2 3">UC8</strain>
    </source>
</reference>
<keyword evidence="1" id="KW-0175">Coiled coil</keyword>
<dbReference type="AlphaFoldDB" id="A0A5B9QUT1"/>
<dbReference type="EMBL" id="CP042914">
    <property type="protein sequence ID" value="QEG41540.1"/>
    <property type="molecule type" value="Genomic_DNA"/>
</dbReference>
<keyword evidence="3" id="KW-1185">Reference proteome</keyword>
<name>A0A5B9QUT1_9BACT</name>